<name>A0A1W0VTG9_SORBI</name>
<reference evidence="2 3" key="1">
    <citation type="journal article" date="2009" name="Nature">
        <title>The Sorghum bicolor genome and the diversification of grasses.</title>
        <authorList>
            <person name="Paterson A.H."/>
            <person name="Bowers J.E."/>
            <person name="Bruggmann R."/>
            <person name="Dubchak I."/>
            <person name="Grimwood J."/>
            <person name="Gundlach H."/>
            <person name="Haberer G."/>
            <person name="Hellsten U."/>
            <person name="Mitros T."/>
            <person name="Poliakov A."/>
            <person name="Schmutz J."/>
            <person name="Spannagl M."/>
            <person name="Tang H."/>
            <person name="Wang X."/>
            <person name="Wicker T."/>
            <person name="Bharti A.K."/>
            <person name="Chapman J."/>
            <person name="Feltus F.A."/>
            <person name="Gowik U."/>
            <person name="Grigoriev I.V."/>
            <person name="Lyons E."/>
            <person name="Maher C.A."/>
            <person name="Martis M."/>
            <person name="Narechania A."/>
            <person name="Otillar R.P."/>
            <person name="Penning B.W."/>
            <person name="Salamov A.A."/>
            <person name="Wang Y."/>
            <person name="Zhang L."/>
            <person name="Carpita N.C."/>
            <person name="Freeling M."/>
            <person name="Gingle A.R."/>
            <person name="Hash C.T."/>
            <person name="Keller B."/>
            <person name="Klein P."/>
            <person name="Kresovich S."/>
            <person name="McCann M.C."/>
            <person name="Ming R."/>
            <person name="Peterson D.G."/>
            <person name="Mehboob-ur-Rahman"/>
            <person name="Ware D."/>
            <person name="Westhoff P."/>
            <person name="Mayer K.F."/>
            <person name="Messing J."/>
            <person name="Rokhsar D.S."/>
        </authorList>
    </citation>
    <scope>NUCLEOTIDE SEQUENCE [LARGE SCALE GENOMIC DNA]</scope>
    <source>
        <strain evidence="3">cv. BTx623</strain>
    </source>
</reference>
<keyword evidence="3" id="KW-1185">Reference proteome</keyword>
<evidence type="ECO:0000313" key="2">
    <source>
        <dbReference type="EMBL" id="OQU76583.1"/>
    </source>
</evidence>
<dbReference type="EMBL" id="CM000769">
    <property type="protein sequence ID" value="OQU76583.1"/>
    <property type="molecule type" value="Genomic_DNA"/>
</dbReference>
<feature type="region of interest" description="Disordered" evidence="1">
    <location>
        <begin position="225"/>
        <end position="257"/>
    </location>
</feature>
<accession>A0A1W0VTG9</accession>
<gene>
    <name evidence="2" type="ORF">SORBI_3010G169500</name>
</gene>
<evidence type="ECO:0000256" key="1">
    <source>
        <dbReference type="SAM" id="MobiDB-lite"/>
    </source>
</evidence>
<protein>
    <submittedName>
        <fullName evidence="2">Uncharacterized protein</fullName>
    </submittedName>
</protein>
<reference evidence="3" key="2">
    <citation type="journal article" date="2018" name="Plant J.">
        <title>The Sorghum bicolor reference genome: improved assembly, gene annotations, a transcriptome atlas, and signatures of genome organization.</title>
        <authorList>
            <person name="McCormick R.F."/>
            <person name="Truong S.K."/>
            <person name="Sreedasyam A."/>
            <person name="Jenkins J."/>
            <person name="Shu S."/>
            <person name="Sims D."/>
            <person name="Kennedy M."/>
            <person name="Amirebrahimi M."/>
            <person name="Weers B.D."/>
            <person name="McKinley B."/>
            <person name="Mattison A."/>
            <person name="Morishige D.T."/>
            <person name="Grimwood J."/>
            <person name="Schmutz J."/>
            <person name="Mullet J.E."/>
        </authorList>
    </citation>
    <scope>NUCLEOTIDE SEQUENCE [LARGE SCALE GENOMIC DNA]</scope>
    <source>
        <strain evidence="3">cv. BTx623</strain>
    </source>
</reference>
<organism evidence="2 3">
    <name type="scientific">Sorghum bicolor</name>
    <name type="common">Sorghum</name>
    <name type="synonym">Sorghum vulgare</name>
    <dbReference type="NCBI Taxonomy" id="4558"/>
    <lineage>
        <taxon>Eukaryota</taxon>
        <taxon>Viridiplantae</taxon>
        <taxon>Streptophyta</taxon>
        <taxon>Embryophyta</taxon>
        <taxon>Tracheophyta</taxon>
        <taxon>Spermatophyta</taxon>
        <taxon>Magnoliopsida</taxon>
        <taxon>Liliopsida</taxon>
        <taxon>Poales</taxon>
        <taxon>Poaceae</taxon>
        <taxon>PACMAD clade</taxon>
        <taxon>Panicoideae</taxon>
        <taxon>Andropogonodae</taxon>
        <taxon>Andropogoneae</taxon>
        <taxon>Sorghinae</taxon>
        <taxon>Sorghum</taxon>
    </lineage>
</organism>
<dbReference type="Proteomes" id="UP000000768">
    <property type="component" value="Chromosome 10"/>
</dbReference>
<dbReference type="Gramene" id="OQU76583">
    <property type="protein sequence ID" value="OQU76583"/>
    <property type="gene ID" value="SORBI_3010G169500"/>
</dbReference>
<feature type="region of interest" description="Disordered" evidence="1">
    <location>
        <begin position="35"/>
        <end position="62"/>
    </location>
</feature>
<dbReference type="AlphaFoldDB" id="A0A1W0VTG9"/>
<sequence length="322" mass="35168">MHERKLVLTGATSISKGLLGSSPCCHLVVSIPSRPKRSMASGSESHGCGSHDQGSYRACTEAPPADNTIITPQLNPEFEAMTAMELTAHLNHSRRTSDFADAALVFAARERRLNEAEALIHMSNEHVDKLKGEIKAHEYSALMAKAQIHRAAKMEMGLRAEIHTLQLKATDVEARGRHASGISGCRLTQPTSHGLSSIKMSYGKEVDHEVSKDVLGARVIASHKVPKEDAQGEEVAASHHSRSQGEQPVRASKKAGRQDGVSIYTSVFVALKEKQERLLKMEKEKALAREAAATSKQLECRCWWSDAPYDVKEDSNDGLNDS</sequence>
<proteinExistence type="predicted"/>
<dbReference type="InParanoid" id="A0A1W0VTG9"/>
<evidence type="ECO:0000313" key="3">
    <source>
        <dbReference type="Proteomes" id="UP000000768"/>
    </source>
</evidence>